<feature type="region of interest" description="Disordered" evidence="1">
    <location>
        <begin position="21"/>
        <end position="40"/>
    </location>
</feature>
<organism evidence="4 5">
    <name type="scientific">Porites lobata</name>
    <dbReference type="NCBI Taxonomy" id="104759"/>
    <lineage>
        <taxon>Eukaryota</taxon>
        <taxon>Metazoa</taxon>
        <taxon>Cnidaria</taxon>
        <taxon>Anthozoa</taxon>
        <taxon>Hexacorallia</taxon>
        <taxon>Scleractinia</taxon>
        <taxon>Fungiina</taxon>
        <taxon>Poritidae</taxon>
        <taxon>Porites</taxon>
    </lineage>
</organism>
<reference evidence="4 5" key="1">
    <citation type="submission" date="2022-05" db="EMBL/GenBank/DDBJ databases">
        <authorList>
            <consortium name="Genoscope - CEA"/>
            <person name="William W."/>
        </authorList>
    </citation>
    <scope>NUCLEOTIDE SEQUENCE [LARGE SCALE GENOMIC DNA]</scope>
</reference>
<feature type="chain" id="PRO_5045626919" description="C-type lectin domain-containing protein" evidence="2">
    <location>
        <begin position="23"/>
        <end position="435"/>
    </location>
</feature>
<protein>
    <recommendedName>
        <fullName evidence="3">C-type lectin domain-containing protein</fullName>
    </recommendedName>
</protein>
<name>A0ABN8PCI9_9CNID</name>
<dbReference type="PROSITE" id="PS50041">
    <property type="entry name" value="C_TYPE_LECTIN_2"/>
    <property type="match status" value="2"/>
</dbReference>
<accession>A0ABN8PCI9</accession>
<evidence type="ECO:0000313" key="4">
    <source>
        <dbReference type="EMBL" id="CAH3141057.1"/>
    </source>
</evidence>
<evidence type="ECO:0000256" key="2">
    <source>
        <dbReference type="SAM" id="SignalP"/>
    </source>
</evidence>
<evidence type="ECO:0000313" key="5">
    <source>
        <dbReference type="Proteomes" id="UP001159405"/>
    </source>
</evidence>
<dbReference type="EMBL" id="CALNXK010000065">
    <property type="protein sequence ID" value="CAH3141057.1"/>
    <property type="molecule type" value="Genomic_DNA"/>
</dbReference>
<dbReference type="InterPro" id="IPR050111">
    <property type="entry name" value="C-type_lectin/snaclec_domain"/>
</dbReference>
<feature type="domain" description="C-type lectin" evidence="3">
    <location>
        <begin position="86"/>
        <end position="199"/>
    </location>
</feature>
<feature type="signal peptide" evidence="2">
    <location>
        <begin position="1"/>
        <end position="22"/>
    </location>
</feature>
<evidence type="ECO:0000259" key="3">
    <source>
        <dbReference type="PROSITE" id="PS50041"/>
    </source>
</evidence>
<feature type="domain" description="C-type lectin" evidence="3">
    <location>
        <begin position="302"/>
        <end position="424"/>
    </location>
</feature>
<comment type="caution">
    <text evidence="4">The sequence shown here is derived from an EMBL/GenBank/DDBJ whole genome shotgun (WGS) entry which is preliminary data.</text>
</comment>
<dbReference type="PANTHER" id="PTHR22803">
    <property type="entry name" value="MANNOSE, PHOSPHOLIPASE, LECTIN RECEPTOR RELATED"/>
    <property type="match status" value="1"/>
</dbReference>
<dbReference type="SMART" id="SM00034">
    <property type="entry name" value="CLECT"/>
    <property type="match status" value="2"/>
</dbReference>
<dbReference type="Proteomes" id="UP001159405">
    <property type="component" value="Unassembled WGS sequence"/>
</dbReference>
<keyword evidence="2" id="KW-0732">Signal</keyword>
<dbReference type="InterPro" id="IPR016186">
    <property type="entry name" value="C-type_lectin-like/link_sf"/>
</dbReference>
<dbReference type="CDD" id="cd00037">
    <property type="entry name" value="CLECT"/>
    <property type="match status" value="2"/>
</dbReference>
<sequence length="435" mass="48192">MIFRPRQVFLFCLLAITSKSGGRTQNSSPKPGDKLNPQAGQNFVVNNNCGLAKTEREMMAHIKAKVDYIAAQSSKVSPCPTGWVLYGKSCYLVIDVPTLEWDDARRNCLKLGGDLVKITTAAENQFILNLILKQQKVMQNGAWLGLRRKADTKFYWTDDTLLSGYGAWNTGEPNSPSTEKCGHMIASGSAKGKWNDWLCKLSKAHINIAPVVLEDNMIFCPRQVFLFCLLAITSKSGGRTQNSSPKPVDKLNPQAGQNFVVNNNCGLAKTEREMMAHIKAKVDYIAAQSSKVSPCPTGWVLYGKSCYLVIDVPTLEWDDARRNCLKLGGDLVKITTAAENQFIFNLILKQVKVTVYGAWLGLHRKADTKFYWTDDTLLSGYSAWGIGQPDQPSTEKCGHIITSGSIRGKWNDWPCKVAKSVITDAPVILCQRKSN</sequence>
<dbReference type="InterPro" id="IPR001304">
    <property type="entry name" value="C-type_lectin-like"/>
</dbReference>
<dbReference type="SUPFAM" id="SSF56436">
    <property type="entry name" value="C-type lectin-like"/>
    <property type="match status" value="2"/>
</dbReference>
<dbReference type="InterPro" id="IPR016187">
    <property type="entry name" value="CTDL_fold"/>
</dbReference>
<dbReference type="Pfam" id="PF00059">
    <property type="entry name" value="Lectin_C"/>
    <property type="match status" value="2"/>
</dbReference>
<gene>
    <name evidence="4" type="ORF">PLOB_00041544</name>
</gene>
<dbReference type="Gene3D" id="3.10.100.10">
    <property type="entry name" value="Mannose-Binding Protein A, subunit A"/>
    <property type="match status" value="2"/>
</dbReference>
<keyword evidence="5" id="KW-1185">Reference proteome</keyword>
<proteinExistence type="predicted"/>
<evidence type="ECO:0000256" key="1">
    <source>
        <dbReference type="SAM" id="MobiDB-lite"/>
    </source>
</evidence>